<dbReference type="PANTHER" id="PTHR31439">
    <property type="entry name" value="EXPRESSED PROTEIN"/>
    <property type="match status" value="1"/>
</dbReference>
<protein>
    <submittedName>
        <fullName evidence="1">Uncharacterized protein</fullName>
    </submittedName>
</protein>
<name>A0AA35YH20_LACSI</name>
<proteinExistence type="predicted"/>
<dbReference type="Proteomes" id="UP001177003">
    <property type="component" value="Chromosome 2"/>
</dbReference>
<dbReference type="PANTHER" id="PTHR31439:SF4">
    <property type="entry name" value="NEURONAL PAS DOMAIN PROTEIN"/>
    <property type="match status" value="1"/>
</dbReference>
<accession>A0AA35YH20</accession>
<organism evidence="1 2">
    <name type="scientific">Lactuca saligna</name>
    <name type="common">Willowleaf lettuce</name>
    <dbReference type="NCBI Taxonomy" id="75948"/>
    <lineage>
        <taxon>Eukaryota</taxon>
        <taxon>Viridiplantae</taxon>
        <taxon>Streptophyta</taxon>
        <taxon>Embryophyta</taxon>
        <taxon>Tracheophyta</taxon>
        <taxon>Spermatophyta</taxon>
        <taxon>Magnoliopsida</taxon>
        <taxon>eudicotyledons</taxon>
        <taxon>Gunneridae</taxon>
        <taxon>Pentapetalae</taxon>
        <taxon>asterids</taxon>
        <taxon>campanulids</taxon>
        <taxon>Asterales</taxon>
        <taxon>Asteraceae</taxon>
        <taxon>Cichorioideae</taxon>
        <taxon>Cichorieae</taxon>
        <taxon>Lactucinae</taxon>
        <taxon>Lactuca</taxon>
    </lineage>
</organism>
<reference evidence="1" key="1">
    <citation type="submission" date="2023-04" db="EMBL/GenBank/DDBJ databases">
        <authorList>
            <person name="Vijverberg K."/>
            <person name="Xiong W."/>
            <person name="Schranz E."/>
        </authorList>
    </citation>
    <scope>NUCLEOTIDE SEQUENCE</scope>
</reference>
<sequence>MCVCVFVAHPSSIYTPIHPRLSFSLYIDKHIFEFSSRSSVAYILLPIPMNFYTPSISLKMATSSFPDIWTWIQNLPPLTQWQTNTKSIRIISSSQPSVELSISKTLIHSSSFSFSIRVNYNLPISLWTSKPLKSAISNTLFHEHTISKLLTNIIKDILNYTPIKPSNSFLKLPQPNSIPNLKDIFNFVFLALVFIVSIYEAPQDIRCDCINMLKDQFASSWARETSKRLMRLMGSNTEEQWMRSMNLAITNWMTELRARNHCLKAPSPMYSSAISGLGLWKVQLYCPVIAMEIEKCNSPGQEDQKLGFSLNYHQVEGVIQLNHQVMIREEWIDVLVSIDNVRCDVVRLVNDTLLKERGAGIDEKHFPSRISLHLTPTTQTNVLSVSVSRSSENPSREIGVERSIEGSFEPPNPHIGISVSAGETVTTNLKPWKFEQSVYGYSGTFNWFLHDSVNGREVFSSKPSKIAMLQPKAWFRNRYSSAYRPFTRQGGVIFAGDEYGESVLWKVGKGAIGETMEWEAKGSIWLTYWPNKYNTFYTETRRLEFSEILQLTL</sequence>
<keyword evidence="2" id="KW-1185">Reference proteome</keyword>
<dbReference type="EMBL" id="OX465078">
    <property type="protein sequence ID" value="CAI9273809.1"/>
    <property type="molecule type" value="Genomic_DNA"/>
</dbReference>
<evidence type="ECO:0000313" key="2">
    <source>
        <dbReference type="Proteomes" id="UP001177003"/>
    </source>
</evidence>
<evidence type="ECO:0000313" key="1">
    <source>
        <dbReference type="EMBL" id="CAI9273809.1"/>
    </source>
</evidence>
<gene>
    <name evidence="1" type="ORF">LSALG_LOCUS13934</name>
</gene>
<dbReference type="AlphaFoldDB" id="A0AA35YH20"/>